<feature type="transmembrane region" description="Helical" evidence="1">
    <location>
        <begin position="47"/>
        <end position="64"/>
    </location>
</feature>
<evidence type="ECO:0000313" key="3">
    <source>
        <dbReference type="Proteomes" id="UP000197679"/>
    </source>
</evidence>
<feature type="transmembrane region" description="Helical" evidence="1">
    <location>
        <begin position="20"/>
        <end position="41"/>
    </location>
</feature>
<accession>A0A218NNG9</accession>
<evidence type="ECO:0000256" key="1">
    <source>
        <dbReference type="SAM" id="Phobius"/>
    </source>
</evidence>
<keyword evidence="1" id="KW-0812">Transmembrane</keyword>
<gene>
    <name evidence="2" type="ORF">Mia14_0703</name>
</gene>
<evidence type="ECO:0000313" key="2">
    <source>
        <dbReference type="EMBL" id="ASI14003.1"/>
    </source>
</evidence>
<dbReference type="KEGG" id="marh:Mia14_0703"/>
<sequence>MNITNGIYHHKKEKNLVDSLLLAVSLVLLLLPIPVIASILLRLNLTLLALIWLIAIYVVSYGYVRVERLYIQRKYWIAVVAMQSLAAIILVMAIW</sequence>
<name>A0A218NNG9_9ARCH</name>
<dbReference type="Proteomes" id="UP000197679">
    <property type="component" value="Chromosome"/>
</dbReference>
<keyword evidence="3" id="KW-1185">Reference proteome</keyword>
<reference evidence="2 3" key="1">
    <citation type="journal article" date="2017" name="Nat. Commun.">
        <title>'ARMAN' archaea depend on association with euryarchaeal host in culture and in situ.</title>
        <authorList>
            <person name="Golyshina O."/>
            <person name="Toshchakov S."/>
            <person name="Makarova K."/>
            <person name="Gavrilov S."/>
            <person name="Korzhenkov A."/>
            <person name="La Cono V."/>
            <person name="Arcadi E."/>
            <person name="Nechitaylo T."/>
            <person name="Ferrer M."/>
            <person name="Kublanov I."/>
            <person name="Wolf Y."/>
            <person name="Yakimov M."/>
            <person name="Golyshin P."/>
            <person name="Slesarev A."/>
            <person name="Kozyavkin S."/>
        </authorList>
    </citation>
    <scope>NUCLEOTIDE SEQUENCE [LARGE SCALE GENOMIC DNA]</scope>
    <source>
        <strain evidence="2 3">Mia14</strain>
    </source>
</reference>
<feature type="transmembrane region" description="Helical" evidence="1">
    <location>
        <begin position="76"/>
        <end position="94"/>
    </location>
</feature>
<keyword evidence="1" id="KW-0472">Membrane</keyword>
<organism evidence="2 3">
    <name type="scientific">Candidatus Mancarchaeum acidiphilum</name>
    <dbReference type="NCBI Taxonomy" id="1920749"/>
    <lineage>
        <taxon>Archaea</taxon>
        <taxon>Candidatus Micrarchaeota</taxon>
        <taxon>Candidatus Mancarchaeum</taxon>
    </lineage>
</organism>
<dbReference type="EMBL" id="CP019964">
    <property type="protein sequence ID" value="ASI14003.1"/>
    <property type="molecule type" value="Genomic_DNA"/>
</dbReference>
<keyword evidence="1" id="KW-1133">Transmembrane helix</keyword>
<protein>
    <submittedName>
        <fullName evidence="2">Multipass membrane protein</fullName>
    </submittedName>
</protein>
<dbReference type="AlphaFoldDB" id="A0A218NNG9"/>
<proteinExistence type="predicted"/>